<reference evidence="11 12" key="1">
    <citation type="submission" date="2019-08" db="EMBL/GenBank/DDBJ databases">
        <authorList>
            <person name="Alioto T."/>
            <person name="Alioto T."/>
            <person name="Gomez Garrido J."/>
        </authorList>
    </citation>
    <scope>NUCLEOTIDE SEQUENCE [LARGE SCALE GENOMIC DNA]</scope>
</reference>
<dbReference type="GO" id="GO:0008253">
    <property type="term" value="F:5'-nucleotidase activity"/>
    <property type="evidence" value="ECO:0007669"/>
    <property type="project" value="UniProtKB-EC"/>
</dbReference>
<evidence type="ECO:0000256" key="1">
    <source>
        <dbReference type="ARBA" id="ARBA00000815"/>
    </source>
</evidence>
<accession>A0A5E4MD69</accession>
<keyword evidence="6 8" id="KW-0547">Nucleotide-binding</keyword>
<evidence type="ECO:0000256" key="7">
    <source>
        <dbReference type="ARBA" id="ARBA00022801"/>
    </source>
</evidence>
<dbReference type="GO" id="GO:0005886">
    <property type="term" value="C:plasma membrane"/>
    <property type="evidence" value="ECO:0007669"/>
    <property type="project" value="TreeGrafter"/>
</dbReference>
<evidence type="ECO:0000313" key="12">
    <source>
        <dbReference type="Proteomes" id="UP000325440"/>
    </source>
</evidence>
<dbReference type="GO" id="GO:0046872">
    <property type="term" value="F:metal ion binding"/>
    <property type="evidence" value="ECO:0007669"/>
    <property type="project" value="UniProtKB-KW"/>
</dbReference>
<dbReference type="InterPro" id="IPR006179">
    <property type="entry name" value="5_nucleotidase/apyrase"/>
</dbReference>
<dbReference type="InterPro" id="IPR036907">
    <property type="entry name" value="5'-Nucleotdase_C_sf"/>
</dbReference>
<dbReference type="PROSITE" id="PS00785">
    <property type="entry name" value="5_NUCLEOTIDASE_1"/>
    <property type="match status" value="1"/>
</dbReference>
<dbReference type="FunFam" id="3.60.21.10:FF:000020">
    <property type="entry name" value="NT5E isoform 4"/>
    <property type="match status" value="1"/>
</dbReference>
<comment type="similarity">
    <text evidence="2 8">Belongs to the 5'-nucleotidase family.</text>
</comment>
<keyword evidence="12" id="KW-1185">Reference proteome</keyword>
<dbReference type="Pfam" id="PF00149">
    <property type="entry name" value="Metallophos"/>
    <property type="match status" value="1"/>
</dbReference>
<dbReference type="InterPro" id="IPR008334">
    <property type="entry name" value="5'-Nucleotdase_C"/>
</dbReference>
<proteinExistence type="inferred from homology"/>
<dbReference type="SUPFAM" id="SSF55816">
    <property type="entry name" value="5'-nucleotidase (syn. UDP-sugar hydrolase), C-terminal domain"/>
    <property type="match status" value="1"/>
</dbReference>
<evidence type="ECO:0000313" key="11">
    <source>
        <dbReference type="EMBL" id="VVC28331.1"/>
    </source>
</evidence>
<organism evidence="11 12">
    <name type="scientific">Cinara cedri</name>
    <dbReference type="NCBI Taxonomy" id="506608"/>
    <lineage>
        <taxon>Eukaryota</taxon>
        <taxon>Metazoa</taxon>
        <taxon>Ecdysozoa</taxon>
        <taxon>Arthropoda</taxon>
        <taxon>Hexapoda</taxon>
        <taxon>Insecta</taxon>
        <taxon>Pterygota</taxon>
        <taxon>Neoptera</taxon>
        <taxon>Paraneoptera</taxon>
        <taxon>Hemiptera</taxon>
        <taxon>Sternorrhyncha</taxon>
        <taxon>Aphidomorpha</taxon>
        <taxon>Aphidoidea</taxon>
        <taxon>Aphididae</taxon>
        <taxon>Lachninae</taxon>
        <taxon>Cinara</taxon>
    </lineage>
</organism>
<dbReference type="SUPFAM" id="SSF56300">
    <property type="entry name" value="Metallo-dependent phosphatases"/>
    <property type="match status" value="1"/>
</dbReference>
<dbReference type="FunFam" id="3.90.780.10:FF:000001">
    <property type="entry name" value="NT5E isoform 3"/>
    <property type="match status" value="1"/>
</dbReference>
<dbReference type="Pfam" id="PF02872">
    <property type="entry name" value="5_nucleotid_C"/>
    <property type="match status" value="1"/>
</dbReference>
<dbReference type="GO" id="GO:0000166">
    <property type="term" value="F:nucleotide binding"/>
    <property type="evidence" value="ECO:0007669"/>
    <property type="project" value="UniProtKB-KW"/>
</dbReference>
<feature type="chain" id="PRO_5023154365" description="5'-nucleotidase" evidence="8">
    <location>
        <begin position="23"/>
        <end position="590"/>
    </location>
</feature>
<evidence type="ECO:0000256" key="3">
    <source>
        <dbReference type="ARBA" id="ARBA00012643"/>
    </source>
</evidence>
<dbReference type="Gene3D" id="3.60.21.10">
    <property type="match status" value="1"/>
</dbReference>
<evidence type="ECO:0000259" key="9">
    <source>
        <dbReference type="Pfam" id="PF00149"/>
    </source>
</evidence>
<sequence length="590" mass="65545">MRMFPAVFAAFLAAAWATTAAAADLSLVLLHTNDMHSRFDETDVYCNECREDDAALGKCYGGFARIAETVRQEKQNATDRGLPSLFMVAGDTFQGTAYFSFFKWKPCVDFIRELKPDIMTLGNHEFDDGVTNLVSYLKGINTTIIPTVVSNLNMTAEPELNELVSTSHVFTINNTKVGVVGYLTTDTPTISNTGAVEFYDEIECLKKETKKLRDAGVNIIIGLGHSGIEKDKIIAKEVEEIDLIVGGHSHTFLYSGKQPSIEKPYGPYPFYVTNVKNKPIPILQAYANTKYFGKVELRFDSNGVLVNINGEPMIMDHNVKEDPSMLKVLDQWKPSVTKITNVTVGRTVVELLNICHQKECNIGNLITDSFVYYNILTKVNYSEQFWTDAPISLIQSGGIRTSISEVDHDGYITLGQLLNVIPFMNKLVKVTVSGQTLLEAFEHSVFDYMHGRGSGKFLQVSGVKVDYDLTQSPGNRILSMWIRCGNCAIPKYEPLALTANYTIIMNDYLAGGGDDYKSFQNIVKKTQILGIEDYNATATYMTAISPIMTGVDGRINFKIKDNVTPSSASTANYSQFLLTVFTILLLSFNF</sequence>
<keyword evidence="5 8" id="KW-0732">Signal</keyword>
<dbReference type="PROSITE" id="PS00786">
    <property type="entry name" value="5_NUCLEOTIDASE_2"/>
    <property type="match status" value="1"/>
</dbReference>
<dbReference type="PRINTS" id="PR01607">
    <property type="entry name" value="APYRASEFAMLY"/>
</dbReference>
<dbReference type="Proteomes" id="UP000325440">
    <property type="component" value="Unassembled WGS sequence"/>
</dbReference>
<evidence type="ECO:0000256" key="4">
    <source>
        <dbReference type="ARBA" id="ARBA00022723"/>
    </source>
</evidence>
<dbReference type="PANTHER" id="PTHR11575">
    <property type="entry name" value="5'-NUCLEOTIDASE-RELATED"/>
    <property type="match status" value="1"/>
</dbReference>
<evidence type="ECO:0000256" key="8">
    <source>
        <dbReference type="RuleBase" id="RU362119"/>
    </source>
</evidence>
<evidence type="ECO:0000259" key="10">
    <source>
        <dbReference type="Pfam" id="PF02872"/>
    </source>
</evidence>
<dbReference type="PANTHER" id="PTHR11575:SF24">
    <property type="entry name" value="5'-NUCLEOTIDASE"/>
    <property type="match status" value="1"/>
</dbReference>
<evidence type="ECO:0000256" key="5">
    <source>
        <dbReference type="ARBA" id="ARBA00022729"/>
    </source>
</evidence>
<dbReference type="CDD" id="cd07409">
    <property type="entry name" value="MPP_CD73_N"/>
    <property type="match status" value="1"/>
</dbReference>
<evidence type="ECO:0000256" key="6">
    <source>
        <dbReference type="ARBA" id="ARBA00022741"/>
    </source>
</evidence>
<dbReference type="GO" id="GO:0006196">
    <property type="term" value="P:AMP catabolic process"/>
    <property type="evidence" value="ECO:0007669"/>
    <property type="project" value="TreeGrafter"/>
</dbReference>
<feature type="domain" description="5'-Nucleotidase C-terminal" evidence="10">
    <location>
        <begin position="354"/>
        <end position="520"/>
    </location>
</feature>
<dbReference type="AlphaFoldDB" id="A0A5E4MD69"/>
<dbReference type="InterPro" id="IPR006146">
    <property type="entry name" value="5'-Nucleotdase_CS"/>
</dbReference>
<keyword evidence="7 8" id="KW-0378">Hydrolase</keyword>
<evidence type="ECO:0000256" key="2">
    <source>
        <dbReference type="ARBA" id="ARBA00006654"/>
    </source>
</evidence>
<dbReference type="EC" id="3.1.3.5" evidence="3"/>
<dbReference type="InterPro" id="IPR029052">
    <property type="entry name" value="Metallo-depent_PP-like"/>
</dbReference>
<protein>
    <recommendedName>
        <fullName evidence="3">5'-nucleotidase</fullName>
        <ecNumber evidence="3">3.1.3.5</ecNumber>
    </recommendedName>
</protein>
<dbReference type="OrthoDB" id="7722975at2759"/>
<name>A0A5E4MD69_9HEMI</name>
<comment type="catalytic activity">
    <reaction evidence="1">
        <text>a ribonucleoside 5'-phosphate + H2O = a ribonucleoside + phosphate</text>
        <dbReference type="Rhea" id="RHEA:12484"/>
        <dbReference type="ChEBI" id="CHEBI:15377"/>
        <dbReference type="ChEBI" id="CHEBI:18254"/>
        <dbReference type="ChEBI" id="CHEBI:43474"/>
        <dbReference type="ChEBI" id="CHEBI:58043"/>
        <dbReference type="EC" id="3.1.3.5"/>
    </reaction>
</comment>
<dbReference type="InterPro" id="IPR004843">
    <property type="entry name" value="Calcineurin-like_PHP"/>
</dbReference>
<keyword evidence="4" id="KW-0479">Metal-binding</keyword>
<feature type="domain" description="Calcineurin-like phosphoesterase" evidence="9">
    <location>
        <begin position="29"/>
        <end position="251"/>
    </location>
</feature>
<feature type="signal peptide" evidence="8">
    <location>
        <begin position="1"/>
        <end position="22"/>
    </location>
</feature>
<dbReference type="EMBL" id="CABPRJ010000479">
    <property type="protein sequence ID" value="VVC28331.1"/>
    <property type="molecule type" value="Genomic_DNA"/>
</dbReference>
<dbReference type="Gene3D" id="3.90.780.10">
    <property type="entry name" value="5'-Nucleotidase, C-terminal domain"/>
    <property type="match status" value="1"/>
</dbReference>
<gene>
    <name evidence="11" type="ORF">CINCED_3A006588</name>
</gene>